<name>A0A8T2VGR5_CERRI</name>
<organism evidence="1 2">
    <name type="scientific">Ceratopteris richardii</name>
    <name type="common">Triangle waterfern</name>
    <dbReference type="NCBI Taxonomy" id="49495"/>
    <lineage>
        <taxon>Eukaryota</taxon>
        <taxon>Viridiplantae</taxon>
        <taxon>Streptophyta</taxon>
        <taxon>Embryophyta</taxon>
        <taxon>Tracheophyta</taxon>
        <taxon>Polypodiopsida</taxon>
        <taxon>Polypodiidae</taxon>
        <taxon>Polypodiales</taxon>
        <taxon>Pteridineae</taxon>
        <taxon>Pteridaceae</taxon>
        <taxon>Parkerioideae</taxon>
        <taxon>Ceratopteris</taxon>
    </lineage>
</organism>
<gene>
    <name evidence="1" type="ORF">KP509_01G117800</name>
</gene>
<comment type="caution">
    <text evidence="1">The sequence shown here is derived from an EMBL/GenBank/DDBJ whole genome shotgun (WGS) entry which is preliminary data.</text>
</comment>
<dbReference type="Proteomes" id="UP000825935">
    <property type="component" value="Chromosome 1"/>
</dbReference>
<evidence type="ECO:0000313" key="2">
    <source>
        <dbReference type="Proteomes" id="UP000825935"/>
    </source>
</evidence>
<protein>
    <submittedName>
        <fullName evidence="1">Uncharacterized protein</fullName>
    </submittedName>
</protein>
<evidence type="ECO:0000313" key="1">
    <source>
        <dbReference type="EMBL" id="KAH7447707.1"/>
    </source>
</evidence>
<reference evidence="1" key="1">
    <citation type="submission" date="2021-08" db="EMBL/GenBank/DDBJ databases">
        <title>WGS assembly of Ceratopteris richardii.</title>
        <authorList>
            <person name="Marchant D.B."/>
            <person name="Chen G."/>
            <person name="Jenkins J."/>
            <person name="Shu S."/>
            <person name="Leebens-Mack J."/>
            <person name="Grimwood J."/>
            <person name="Schmutz J."/>
            <person name="Soltis P."/>
            <person name="Soltis D."/>
            <person name="Chen Z.-H."/>
        </authorList>
    </citation>
    <scope>NUCLEOTIDE SEQUENCE</scope>
    <source>
        <strain evidence="1">Whitten #5841</strain>
        <tissue evidence="1">Leaf</tissue>
    </source>
</reference>
<dbReference type="AlphaFoldDB" id="A0A8T2VGR5"/>
<proteinExistence type="predicted"/>
<sequence>MESCSSIIRSEITSMEPCNSITTYVSLIRDRFGFVYHVFFIRHIISMRNNAWRVNVIYEKGPGTLHRLIEGIEHAELLLIHVDVLVNEHLLELRSVALLQVPSQHSLSKFCLLLRR</sequence>
<accession>A0A8T2VGR5</accession>
<keyword evidence="2" id="KW-1185">Reference proteome</keyword>
<dbReference type="EMBL" id="CM035406">
    <property type="protein sequence ID" value="KAH7447707.1"/>
    <property type="molecule type" value="Genomic_DNA"/>
</dbReference>